<evidence type="ECO:0008006" key="10">
    <source>
        <dbReference type="Google" id="ProtNLM"/>
    </source>
</evidence>
<accession>A0A1X0IRT2</accession>
<proteinExistence type="predicted"/>
<dbReference type="Gene3D" id="3.30.2030.20">
    <property type="match status" value="1"/>
</dbReference>
<evidence type="ECO:0000256" key="2">
    <source>
        <dbReference type="ARBA" id="ARBA00022475"/>
    </source>
</evidence>
<name>A0A1X0IRT2_MYCRH</name>
<comment type="caution">
    <text evidence="8">The sequence shown here is derived from an EMBL/GenBank/DDBJ whole genome shotgun (WGS) entry which is preliminary data.</text>
</comment>
<keyword evidence="6" id="KW-0449">Lipoprotein</keyword>
<evidence type="ECO:0000256" key="4">
    <source>
        <dbReference type="ARBA" id="ARBA00023136"/>
    </source>
</evidence>
<evidence type="ECO:0000256" key="7">
    <source>
        <dbReference type="SAM" id="SignalP"/>
    </source>
</evidence>
<reference evidence="8 9" key="1">
    <citation type="submission" date="2016-12" db="EMBL/GenBank/DDBJ databases">
        <title>The new phylogeny of genus Mycobacterium.</title>
        <authorList>
            <person name="Tortoli E."/>
            <person name="Trovato A."/>
            <person name="Cirillo D.M."/>
        </authorList>
    </citation>
    <scope>NUCLEOTIDE SEQUENCE [LARGE SCALE GENOMIC DNA]</scope>
    <source>
        <strain evidence="8 9">DSM 44223</strain>
    </source>
</reference>
<keyword evidence="9" id="KW-1185">Reference proteome</keyword>
<evidence type="ECO:0000256" key="1">
    <source>
        <dbReference type="ARBA" id="ARBA00004193"/>
    </source>
</evidence>
<comment type="subcellular location">
    <subcellularLocation>
        <location evidence="1">Cell membrane</location>
        <topology evidence="1">Lipid-anchor</topology>
    </subcellularLocation>
</comment>
<evidence type="ECO:0000256" key="6">
    <source>
        <dbReference type="ARBA" id="ARBA00023288"/>
    </source>
</evidence>
<dbReference type="Pfam" id="PF16708">
    <property type="entry name" value="LppA"/>
    <property type="match status" value="1"/>
</dbReference>
<keyword evidence="4" id="KW-0472">Membrane</keyword>
<keyword evidence="2" id="KW-1003">Cell membrane</keyword>
<dbReference type="RefSeq" id="WP_083121088.1">
    <property type="nucleotide sequence ID" value="NZ_JACKUO010000043.1"/>
</dbReference>
<evidence type="ECO:0000256" key="5">
    <source>
        <dbReference type="ARBA" id="ARBA00023139"/>
    </source>
</evidence>
<dbReference type="PROSITE" id="PS51257">
    <property type="entry name" value="PROKAR_LIPOPROTEIN"/>
    <property type="match status" value="1"/>
</dbReference>
<keyword evidence="3 7" id="KW-0732">Signal</keyword>
<dbReference type="InterPro" id="IPR032018">
    <property type="entry name" value="LppA/LppB/LprP"/>
</dbReference>
<evidence type="ECO:0000313" key="8">
    <source>
        <dbReference type="EMBL" id="ORB50528.1"/>
    </source>
</evidence>
<evidence type="ECO:0000313" key="9">
    <source>
        <dbReference type="Proteomes" id="UP000192534"/>
    </source>
</evidence>
<feature type="signal peptide" evidence="7">
    <location>
        <begin position="1"/>
        <end position="17"/>
    </location>
</feature>
<protein>
    <recommendedName>
        <fullName evidence="10">Lipoprotein LppV</fullName>
    </recommendedName>
</protein>
<dbReference type="GO" id="GO:0005886">
    <property type="term" value="C:plasma membrane"/>
    <property type="evidence" value="ECO:0007669"/>
    <property type="project" value="UniProtKB-SubCell"/>
</dbReference>
<dbReference type="Proteomes" id="UP000192534">
    <property type="component" value="Unassembled WGS sequence"/>
</dbReference>
<sequence>MHTRIAVLLAAVCTAAAACGHGGTPHGEGYATPEHIAALDQQLRAKPPLEAAQQQYRDILHGVATQIADLTPDSTWQTVQDEWTGCGGDYAHTPGKAAHFLISFSAPISDDRWPQAVDILKRGAQTLGTNHFGTTKDSAGDHDVYLQGSDGILFQLSTQKAAALSARSDCRMAQADLSAAGSTPPS</sequence>
<dbReference type="AlphaFoldDB" id="A0A1X0IRT2"/>
<feature type="chain" id="PRO_5010878068" description="Lipoprotein LppV" evidence="7">
    <location>
        <begin position="18"/>
        <end position="186"/>
    </location>
</feature>
<dbReference type="OrthoDB" id="4382082at2"/>
<dbReference type="EMBL" id="MVIH01000010">
    <property type="protein sequence ID" value="ORB50528.1"/>
    <property type="molecule type" value="Genomic_DNA"/>
</dbReference>
<gene>
    <name evidence="8" type="ORF">BST42_20240</name>
</gene>
<evidence type="ECO:0000256" key="3">
    <source>
        <dbReference type="ARBA" id="ARBA00022729"/>
    </source>
</evidence>
<keyword evidence="5" id="KW-0564">Palmitate</keyword>
<organism evidence="8 9">
    <name type="scientific">Mycolicibacterium rhodesiae</name>
    <name type="common">Mycobacterium rhodesiae</name>
    <dbReference type="NCBI Taxonomy" id="36814"/>
    <lineage>
        <taxon>Bacteria</taxon>
        <taxon>Bacillati</taxon>
        <taxon>Actinomycetota</taxon>
        <taxon>Actinomycetes</taxon>
        <taxon>Mycobacteriales</taxon>
        <taxon>Mycobacteriaceae</taxon>
        <taxon>Mycolicibacterium</taxon>
    </lineage>
</organism>